<evidence type="ECO:0000256" key="4">
    <source>
        <dbReference type="ARBA" id="ARBA00022679"/>
    </source>
</evidence>
<feature type="binding site" evidence="11">
    <location>
        <position position="161"/>
    </location>
    <ligand>
        <name>[4Fe-4S] cluster</name>
        <dbReference type="ChEBI" id="CHEBI:49883"/>
        <label>2</label>
        <note>4Fe-4S-S-AdoMet</note>
    </ligand>
</feature>
<feature type="binding site" evidence="11">
    <location>
        <position position="85"/>
    </location>
    <ligand>
        <name>[4Fe-4S] cluster</name>
        <dbReference type="ChEBI" id="CHEBI:49883"/>
        <label>1</label>
    </ligand>
</feature>
<dbReference type="Pfam" id="PF00919">
    <property type="entry name" value="UPF0004"/>
    <property type="match status" value="1"/>
</dbReference>
<evidence type="ECO:0000256" key="2">
    <source>
        <dbReference type="ARBA" id="ARBA00022485"/>
    </source>
</evidence>
<evidence type="ECO:0000256" key="9">
    <source>
        <dbReference type="ARBA" id="ARBA00023014"/>
    </source>
</evidence>
<evidence type="ECO:0000313" key="16">
    <source>
        <dbReference type="Proteomes" id="UP000243547"/>
    </source>
</evidence>
<evidence type="ECO:0000256" key="1">
    <source>
        <dbReference type="ARBA" id="ARBA00003234"/>
    </source>
</evidence>
<keyword evidence="3 11" id="KW-0963">Cytoplasm</keyword>
<feature type="domain" description="MTTase N-terminal" evidence="13">
    <location>
        <begin position="6"/>
        <end position="124"/>
    </location>
</feature>
<dbReference type="InterPro" id="IPR006463">
    <property type="entry name" value="MiaB_methiolase"/>
</dbReference>
<dbReference type="SFLD" id="SFLDS00029">
    <property type="entry name" value="Radical_SAM"/>
    <property type="match status" value="1"/>
</dbReference>
<dbReference type="NCBIfam" id="TIGR00089">
    <property type="entry name" value="MiaB/RimO family radical SAM methylthiotransferase"/>
    <property type="match status" value="1"/>
</dbReference>
<dbReference type="STRING" id="1120989.SAMN02745227_00048"/>
<dbReference type="SFLD" id="SFLDG01082">
    <property type="entry name" value="B12-binding_domain_containing"/>
    <property type="match status" value="1"/>
</dbReference>
<dbReference type="InterPro" id="IPR006467">
    <property type="entry name" value="MiaB-like_bact"/>
</dbReference>
<dbReference type="EC" id="2.8.4.3" evidence="10 11"/>
<dbReference type="PROSITE" id="PS01278">
    <property type="entry name" value="MTTASE_RADICAL"/>
    <property type="match status" value="1"/>
</dbReference>
<dbReference type="PANTHER" id="PTHR43020:SF2">
    <property type="entry name" value="MITOCHONDRIAL TRNA METHYLTHIOTRANSFERASE CDK5RAP1"/>
    <property type="match status" value="1"/>
</dbReference>
<dbReference type="SFLD" id="SFLDG01061">
    <property type="entry name" value="methylthiotransferase"/>
    <property type="match status" value="1"/>
</dbReference>
<protein>
    <recommendedName>
        <fullName evidence="10 11">tRNA-2-methylthio-N(6)-dimethylallyladenosine synthase</fullName>
        <ecNumber evidence="10 11">2.8.4.3</ecNumber>
    </recommendedName>
    <alternativeName>
        <fullName evidence="11">(Dimethylallyl)adenosine tRNA methylthiotransferase MiaB</fullName>
    </alternativeName>
    <alternativeName>
        <fullName evidence="11">tRNA-i(6)A37 methylthiotransferase</fullName>
    </alternativeName>
</protein>
<name>A0A1M6KAF0_9FIRM</name>
<feature type="binding site" evidence="11">
    <location>
        <position position="165"/>
    </location>
    <ligand>
        <name>[4Fe-4S] cluster</name>
        <dbReference type="ChEBI" id="CHEBI:49883"/>
        <label>2</label>
        <note>4Fe-4S-S-AdoMet</note>
    </ligand>
</feature>
<feature type="binding site" evidence="11">
    <location>
        <position position="15"/>
    </location>
    <ligand>
        <name>[4Fe-4S] cluster</name>
        <dbReference type="ChEBI" id="CHEBI:49883"/>
        <label>1</label>
    </ligand>
</feature>
<keyword evidence="6 11" id="KW-0819">tRNA processing</keyword>
<keyword evidence="2 11" id="KW-0004">4Fe-4S</keyword>
<feature type="binding site" evidence="11">
    <location>
        <position position="51"/>
    </location>
    <ligand>
        <name>[4Fe-4S] cluster</name>
        <dbReference type="ChEBI" id="CHEBI:49883"/>
        <label>1</label>
    </ligand>
</feature>
<evidence type="ECO:0000256" key="3">
    <source>
        <dbReference type="ARBA" id="ARBA00022490"/>
    </source>
</evidence>
<comment type="function">
    <text evidence="1 11">Catalyzes the methylthiolation of N6-(dimethylallyl)adenosine (i(6)A), leading to the formation of 2-methylthio-N6-(dimethylallyl)adenosine (ms(2)i(6)A) at position 37 in tRNAs that read codons beginning with uridine.</text>
</comment>
<dbReference type="Gene3D" id="3.40.50.12160">
    <property type="entry name" value="Methylthiotransferase, N-terminal domain"/>
    <property type="match status" value="1"/>
</dbReference>
<dbReference type="RefSeq" id="WP_200779391.1">
    <property type="nucleotide sequence ID" value="NZ_FRAI01000005.1"/>
</dbReference>
<dbReference type="GO" id="GO:0035597">
    <property type="term" value="F:tRNA-2-methylthio-N(6)-dimethylallyladenosine(37) synthase activity"/>
    <property type="evidence" value="ECO:0007669"/>
    <property type="project" value="UniProtKB-EC"/>
</dbReference>
<dbReference type="GO" id="GO:0005829">
    <property type="term" value="C:cytosol"/>
    <property type="evidence" value="ECO:0007669"/>
    <property type="project" value="TreeGrafter"/>
</dbReference>
<dbReference type="NCBIfam" id="TIGR01579">
    <property type="entry name" value="MiaB-like-C"/>
    <property type="match status" value="1"/>
</dbReference>
<evidence type="ECO:0000256" key="10">
    <source>
        <dbReference type="ARBA" id="ARBA00033765"/>
    </source>
</evidence>
<sequence length="447" mass="51027">MEMQNKHFIIHTYGCQMNVHDSEILAGMLVQMGYTPTADEEEADIILINTCTIRDKAEQKIFGKIGTLRRIKEQNPDLIIGICGCMSQQEEVAKKIKVNFPHVDLLFGTHNVHQLPEMIKKILMNNERVFEVWEKEGEVVEGLPQHRNEGISAWVTITLGCNNFCTYCIVPYVRGRERSRKPGDIIKEVQELAKQGFKEITLLGQNVNSYGKDFDTPYDFADLLSELDKIDGIQRIRYTTSHPRDFTDKLIEVIAQSKRVCNHFHLPVQAGSNKVLKAMNRGYTREQYLELVQKIESKFPEYSITTDLIVGFPGETEEDFQQTLDLVKKVRYDSAFTFAYSPRSGTPAAKMENQVSKEEKSSRLTRLIELQNEISKEKNLSLVGKVYPILVEGRSKTNKDYLSGRTTTNKLVNFPAPKDVDLTGQIVPVRIIQAQTWSLIGELESEE</sequence>
<dbReference type="InterPro" id="IPR023404">
    <property type="entry name" value="rSAM_horseshoe"/>
</dbReference>
<dbReference type="SUPFAM" id="SSF102114">
    <property type="entry name" value="Radical SAM enzymes"/>
    <property type="match status" value="1"/>
</dbReference>
<keyword evidence="5 11" id="KW-0949">S-adenosyl-L-methionine</keyword>
<keyword evidence="9 11" id="KW-0411">Iron-sulfur</keyword>
<dbReference type="PANTHER" id="PTHR43020">
    <property type="entry name" value="CDK5 REGULATORY SUBUNIT-ASSOCIATED PROTEIN 1"/>
    <property type="match status" value="1"/>
</dbReference>
<keyword evidence="7 11" id="KW-0479">Metal-binding</keyword>
<evidence type="ECO:0000256" key="7">
    <source>
        <dbReference type="ARBA" id="ARBA00022723"/>
    </source>
</evidence>
<dbReference type="GO" id="GO:0046872">
    <property type="term" value="F:metal ion binding"/>
    <property type="evidence" value="ECO:0007669"/>
    <property type="project" value="UniProtKB-KW"/>
</dbReference>
<dbReference type="EMBL" id="FRAI01000005">
    <property type="protein sequence ID" value="SHJ55900.1"/>
    <property type="molecule type" value="Genomic_DNA"/>
</dbReference>
<evidence type="ECO:0000256" key="8">
    <source>
        <dbReference type="ARBA" id="ARBA00023004"/>
    </source>
</evidence>
<dbReference type="FunFam" id="3.40.50.12160:FF:000006">
    <property type="entry name" value="tRNA-2-methylthio-N(6)-dimethylallyladenosine synthase"/>
    <property type="match status" value="1"/>
</dbReference>
<feature type="domain" description="Radical SAM core" evidence="14">
    <location>
        <begin position="147"/>
        <end position="377"/>
    </location>
</feature>
<comment type="cofactor">
    <cofactor evidence="11">
        <name>[4Fe-4S] cluster</name>
        <dbReference type="ChEBI" id="CHEBI:49883"/>
    </cofactor>
    <text evidence="11">Binds 2 [4Fe-4S] clusters. One cluster is coordinated with 3 cysteines and an exchangeable S-adenosyl-L-methionine.</text>
</comment>
<dbReference type="AlphaFoldDB" id="A0A1M6KAF0"/>
<comment type="catalytic activity">
    <reaction evidence="11">
        <text>N(6)-dimethylallyladenosine(37) in tRNA + (sulfur carrier)-SH + AH2 + 2 S-adenosyl-L-methionine = 2-methylsulfanyl-N(6)-dimethylallyladenosine(37) in tRNA + (sulfur carrier)-H + 5'-deoxyadenosine + L-methionine + A + S-adenosyl-L-homocysteine + 2 H(+)</text>
        <dbReference type="Rhea" id="RHEA:37067"/>
        <dbReference type="Rhea" id="RHEA-COMP:10375"/>
        <dbReference type="Rhea" id="RHEA-COMP:10376"/>
        <dbReference type="Rhea" id="RHEA-COMP:14737"/>
        <dbReference type="Rhea" id="RHEA-COMP:14739"/>
        <dbReference type="ChEBI" id="CHEBI:13193"/>
        <dbReference type="ChEBI" id="CHEBI:15378"/>
        <dbReference type="ChEBI" id="CHEBI:17319"/>
        <dbReference type="ChEBI" id="CHEBI:17499"/>
        <dbReference type="ChEBI" id="CHEBI:29917"/>
        <dbReference type="ChEBI" id="CHEBI:57844"/>
        <dbReference type="ChEBI" id="CHEBI:57856"/>
        <dbReference type="ChEBI" id="CHEBI:59789"/>
        <dbReference type="ChEBI" id="CHEBI:64428"/>
        <dbReference type="ChEBI" id="CHEBI:74415"/>
        <dbReference type="ChEBI" id="CHEBI:74417"/>
        <dbReference type="EC" id="2.8.4.3"/>
    </reaction>
</comment>
<dbReference type="NCBIfam" id="TIGR01574">
    <property type="entry name" value="miaB-methiolase"/>
    <property type="match status" value="1"/>
</dbReference>
<dbReference type="SMART" id="SM00729">
    <property type="entry name" value="Elp3"/>
    <property type="match status" value="1"/>
</dbReference>
<evidence type="ECO:0000259" key="12">
    <source>
        <dbReference type="PROSITE" id="PS50926"/>
    </source>
</evidence>
<keyword evidence="4 11" id="KW-0808">Transferase</keyword>
<dbReference type="InterPro" id="IPR002792">
    <property type="entry name" value="TRAM_dom"/>
</dbReference>
<dbReference type="HAMAP" id="MF_01864">
    <property type="entry name" value="tRNA_metthiotr_MiaB"/>
    <property type="match status" value="1"/>
</dbReference>
<evidence type="ECO:0000313" key="15">
    <source>
        <dbReference type="EMBL" id="SHJ55900.1"/>
    </source>
</evidence>
<dbReference type="PROSITE" id="PS51449">
    <property type="entry name" value="MTTASE_N"/>
    <property type="match status" value="1"/>
</dbReference>
<dbReference type="CDD" id="cd01335">
    <property type="entry name" value="Radical_SAM"/>
    <property type="match status" value="1"/>
</dbReference>
<dbReference type="InterPro" id="IPR038135">
    <property type="entry name" value="Methylthiotransferase_N_sf"/>
</dbReference>
<dbReference type="InterPro" id="IPR006638">
    <property type="entry name" value="Elp3/MiaA/NifB-like_rSAM"/>
</dbReference>
<dbReference type="PROSITE" id="PS50926">
    <property type="entry name" value="TRAM"/>
    <property type="match status" value="1"/>
</dbReference>
<dbReference type="Proteomes" id="UP000243547">
    <property type="component" value="Unassembled WGS sequence"/>
</dbReference>
<evidence type="ECO:0000256" key="11">
    <source>
        <dbReference type="HAMAP-Rule" id="MF_01864"/>
    </source>
</evidence>
<dbReference type="InterPro" id="IPR007197">
    <property type="entry name" value="rSAM"/>
</dbReference>
<dbReference type="InterPro" id="IPR005839">
    <property type="entry name" value="Methylthiotransferase"/>
</dbReference>
<evidence type="ECO:0000256" key="6">
    <source>
        <dbReference type="ARBA" id="ARBA00022694"/>
    </source>
</evidence>
<dbReference type="FunFam" id="3.80.30.20:FF:000001">
    <property type="entry name" value="tRNA-2-methylthio-N(6)-dimethylallyladenosine synthase 2"/>
    <property type="match status" value="1"/>
</dbReference>
<proteinExistence type="inferred from homology"/>
<feature type="binding site" evidence="11">
    <location>
        <position position="168"/>
    </location>
    <ligand>
        <name>[4Fe-4S] cluster</name>
        <dbReference type="ChEBI" id="CHEBI:49883"/>
        <label>2</label>
        <note>4Fe-4S-S-AdoMet</note>
    </ligand>
</feature>
<evidence type="ECO:0000259" key="14">
    <source>
        <dbReference type="PROSITE" id="PS51918"/>
    </source>
</evidence>
<dbReference type="Pfam" id="PF04055">
    <property type="entry name" value="Radical_SAM"/>
    <property type="match status" value="1"/>
</dbReference>
<keyword evidence="8 11" id="KW-0408">Iron</keyword>
<dbReference type="InterPro" id="IPR020612">
    <property type="entry name" value="Methylthiotransferase_CS"/>
</dbReference>
<dbReference type="SFLD" id="SFLDF00273">
    <property type="entry name" value="(dimethylallyl)adenosine_tRNA"/>
    <property type="match status" value="1"/>
</dbReference>
<accession>A0A1M6KAF0</accession>
<feature type="domain" description="TRAM" evidence="12">
    <location>
        <begin position="380"/>
        <end position="445"/>
    </location>
</feature>
<keyword evidence="16" id="KW-1185">Reference proteome</keyword>
<dbReference type="Pfam" id="PF01938">
    <property type="entry name" value="TRAM"/>
    <property type="match status" value="1"/>
</dbReference>
<reference evidence="16" key="1">
    <citation type="submission" date="2016-11" db="EMBL/GenBank/DDBJ databases">
        <authorList>
            <person name="Varghese N."/>
            <person name="Submissions S."/>
        </authorList>
    </citation>
    <scope>NUCLEOTIDE SEQUENCE [LARGE SCALE GENOMIC DNA]</scope>
    <source>
        <strain evidence="16">DSM 14826</strain>
    </source>
</reference>
<dbReference type="GO" id="GO:0051539">
    <property type="term" value="F:4 iron, 4 sulfur cluster binding"/>
    <property type="evidence" value="ECO:0007669"/>
    <property type="project" value="UniProtKB-UniRule"/>
</dbReference>
<evidence type="ECO:0000259" key="13">
    <source>
        <dbReference type="PROSITE" id="PS51449"/>
    </source>
</evidence>
<dbReference type="InterPro" id="IPR013848">
    <property type="entry name" value="Methylthiotransferase_N"/>
</dbReference>
<dbReference type="InterPro" id="IPR058240">
    <property type="entry name" value="rSAM_sf"/>
</dbReference>
<comment type="subcellular location">
    <subcellularLocation>
        <location evidence="11">Cytoplasm</location>
    </subcellularLocation>
</comment>
<comment type="subunit">
    <text evidence="11">Monomer.</text>
</comment>
<dbReference type="PROSITE" id="PS51918">
    <property type="entry name" value="RADICAL_SAM"/>
    <property type="match status" value="1"/>
</dbReference>
<dbReference type="Gene3D" id="3.80.30.20">
    <property type="entry name" value="tm_1862 like domain"/>
    <property type="match status" value="1"/>
</dbReference>
<organism evidence="15 16">
    <name type="scientific">Anaerobranca californiensis DSM 14826</name>
    <dbReference type="NCBI Taxonomy" id="1120989"/>
    <lineage>
        <taxon>Bacteria</taxon>
        <taxon>Bacillati</taxon>
        <taxon>Bacillota</taxon>
        <taxon>Clostridia</taxon>
        <taxon>Eubacteriales</taxon>
        <taxon>Proteinivoracaceae</taxon>
        <taxon>Anaerobranca</taxon>
    </lineage>
</organism>
<comment type="similarity">
    <text evidence="11">Belongs to the methylthiotransferase family. MiaB subfamily.</text>
</comment>
<gene>
    <name evidence="11" type="primary">miaB</name>
    <name evidence="15" type="ORF">SAMN02745227_00048</name>
</gene>
<evidence type="ECO:0000256" key="5">
    <source>
        <dbReference type="ARBA" id="ARBA00022691"/>
    </source>
</evidence>